<accession>A0AAE4C9G8</accession>
<dbReference type="AlphaFoldDB" id="A0AAE4C9G8"/>
<name>A0AAE4C9G8_9ACTN</name>
<dbReference type="EMBL" id="JAVDYB010000001">
    <property type="protein sequence ID" value="MDR7275802.1"/>
    <property type="molecule type" value="Genomic_DNA"/>
</dbReference>
<dbReference type="GO" id="GO:0030638">
    <property type="term" value="P:polyketide metabolic process"/>
    <property type="evidence" value="ECO:0007669"/>
    <property type="project" value="InterPro"/>
</dbReference>
<dbReference type="Pfam" id="PF07366">
    <property type="entry name" value="SnoaL"/>
    <property type="match status" value="1"/>
</dbReference>
<dbReference type="SUPFAM" id="SSF54427">
    <property type="entry name" value="NTF2-like"/>
    <property type="match status" value="1"/>
</dbReference>
<dbReference type="Gene3D" id="3.10.450.50">
    <property type="match status" value="1"/>
</dbReference>
<dbReference type="RefSeq" id="WP_310367212.1">
    <property type="nucleotide sequence ID" value="NZ_JAVDYB010000001.1"/>
</dbReference>
<protein>
    <submittedName>
        <fullName evidence="1">Ester cyclase</fullName>
    </submittedName>
</protein>
<evidence type="ECO:0000313" key="1">
    <source>
        <dbReference type="EMBL" id="MDR7275802.1"/>
    </source>
</evidence>
<organism evidence="1 2">
    <name type="scientific">Catenuloplanes atrovinosus</name>
    <dbReference type="NCBI Taxonomy" id="137266"/>
    <lineage>
        <taxon>Bacteria</taxon>
        <taxon>Bacillati</taxon>
        <taxon>Actinomycetota</taxon>
        <taxon>Actinomycetes</taxon>
        <taxon>Micromonosporales</taxon>
        <taxon>Micromonosporaceae</taxon>
        <taxon>Catenuloplanes</taxon>
    </lineage>
</organism>
<comment type="caution">
    <text evidence="1">The sequence shown here is derived from an EMBL/GenBank/DDBJ whole genome shotgun (WGS) entry which is preliminary data.</text>
</comment>
<dbReference type="PANTHER" id="PTHR38436:SF1">
    <property type="entry name" value="ESTER CYCLASE"/>
    <property type="match status" value="1"/>
</dbReference>
<gene>
    <name evidence="1" type="ORF">J2S41_002580</name>
</gene>
<evidence type="ECO:0000313" key="2">
    <source>
        <dbReference type="Proteomes" id="UP001183643"/>
    </source>
</evidence>
<dbReference type="InterPro" id="IPR032710">
    <property type="entry name" value="NTF2-like_dom_sf"/>
</dbReference>
<sequence>MGPNGTLLARAFDTLTRDGADAAAHLLTENFIAHLPGVPEPLHGRDAWAVGVRQMLAAFPDLSITVEDAIEQGDQVALRVRFRGTHGGPFQGIGATHRPIEFTSVEIYRIEGDLIAEEWVAPDMITLMRQIS</sequence>
<dbReference type="Proteomes" id="UP001183643">
    <property type="component" value="Unassembled WGS sequence"/>
</dbReference>
<reference evidence="1" key="1">
    <citation type="submission" date="2023-07" db="EMBL/GenBank/DDBJ databases">
        <title>Sequencing the genomes of 1000 actinobacteria strains.</title>
        <authorList>
            <person name="Klenk H.-P."/>
        </authorList>
    </citation>
    <scope>NUCLEOTIDE SEQUENCE</scope>
    <source>
        <strain evidence="1">DSM 44707</strain>
    </source>
</reference>
<proteinExistence type="predicted"/>
<keyword evidence="2" id="KW-1185">Reference proteome</keyword>
<dbReference type="PANTHER" id="PTHR38436">
    <property type="entry name" value="POLYKETIDE CYCLASE SNOAL-LIKE DOMAIN"/>
    <property type="match status" value="1"/>
</dbReference>
<dbReference type="InterPro" id="IPR009959">
    <property type="entry name" value="Cyclase_SnoaL-like"/>
</dbReference>